<dbReference type="EMBL" id="KF900952">
    <property type="protein sequence ID" value="AIF12703.1"/>
    <property type="molecule type" value="Genomic_DNA"/>
</dbReference>
<feature type="domain" description="Cupin type-2" evidence="1">
    <location>
        <begin position="39"/>
        <end position="107"/>
    </location>
</feature>
<sequence length="119" mass="13413">MNTKEIENIDAFSGHEGTQIRQIFSPEDTANTTRYSLAHCTIAPGNSSKPHKMKTSEIYYILQGSGIMHIEEEQKVVKKNETIFVPPMSKQFIENNGEGDLIALCIVDPAWKQEDEVTE</sequence>
<dbReference type="PANTHER" id="PTHR36114:SF1">
    <property type="entry name" value="16.7 KDA PROTEIN IN WHIE LOCUS"/>
    <property type="match status" value="1"/>
</dbReference>
<dbReference type="AlphaFoldDB" id="A0A075HFP0"/>
<evidence type="ECO:0000259" key="1">
    <source>
        <dbReference type="Pfam" id="PF07883"/>
    </source>
</evidence>
<dbReference type="Gene3D" id="2.60.120.10">
    <property type="entry name" value="Jelly Rolls"/>
    <property type="match status" value="1"/>
</dbReference>
<dbReference type="InterPro" id="IPR011051">
    <property type="entry name" value="RmlC_Cupin_sf"/>
</dbReference>
<dbReference type="InterPro" id="IPR013096">
    <property type="entry name" value="Cupin_2"/>
</dbReference>
<organism evidence="2">
    <name type="scientific">uncultured marine thaumarchaeote KM3_57_B01</name>
    <dbReference type="NCBI Taxonomy" id="1456205"/>
    <lineage>
        <taxon>Archaea</taxon>
        <taxon>Nitrososphaerota</taxon>
        <taxon>environmental samples</taxon>
    </lineage>
</organism>
<dbReference type="InterPro" id="IPR014710">
    <property type="entry name" value="RmlC-like_jellyroll"/>
</dbReference>
<dbReference type="InterPro" id="IPR052044">
    <property type="entry name" value="PKS_Associated_Protein"/>
</dbReference>
<accession>A0A075HFP0</accession>
<dbReference type="CDD" id="cd02214">
    <property type="entry name" value="cupin_MJ1618"/>
    <property type="match status" value="1"/>
</dbReference>
<dbReference type="SUPFAM" id="SSF51182">
    <property type="entry name" value="RmlC-like cupins"/>
    <property type="match status" value="1"/>
</dbReference>
<name>A0A075HFP0_9ARCH</name>
<protein>
    <submittedName>
        <fullName evidence="2">Cupin</fullName>
    </submittedName>
</protein>
<dbReference type="Pfam" id="PF07883">
    <property type="entry name" value="Cupin_2"/>
    <property type="match status" value="1"/>
</dbReference>
<dbReference type="PANTHER" id="PTHR36114">
    <property type="entry name" value="16.7 KDA PROTEIN IN WHIE LOCUS"/>
    <property type="match status" value="1"/>
</dbReference>
<reference evidence="2" key="1">
    <citation type="journal article" date="2014" name="Genome Biol. Evol.">
        <title>Pangenome evidence for extensive interdomain horizontal transfer affecting lineage core and shell genes in uncultured planktonic thaumarchaeota and euryarchaeota.</title>
        <authorList>
            <person name="Deschamps P."/>
            <person name="Zivanovic Y."/>
            <person name="Moreira D."/>
            <person name="Rodriguez-Valera F."/>
            <person name="Lopez-Garcia P."/>
        </authorList>
    </citation>
    <scope>NUCLEOTIDE SEQUENCE</scope>
</reference>
<proteinExistence type="predicted"/>
<evidence type="ECO:0000313" key="2">
    <source>
        <dbReference type="EMBL" id="AIF12703.1"/>
    </source>
</evidence>